<evidence type="ECO:0000256" key="1">
    <source>
        <dbReference type="SAM" id="SignalP"/>
    </source>
</evidence>
<evidence type="ECO:0000313" key="2">
    <source>
        <dbReference type="EMBL" id="OAD91097.1"/>
    </source>
</evidence>
<proteinExistence type="predicted"/>
<dbReference type="STRING" id="1385699.A7A78_04605"/>
<dbReference type="EMBL" id="LXIE01000023">
    <property type="protein sequence ID" value="OAD91097.1"/>
    <property type="molecule type" value="Genomic_DNA"/>
</dbReference>
<reference evidence="2 3" key="1">
    <citation type="submission" date="2016-05" db="EMBL/GenBank/DDBJ databases">
        <title>Genome sequencing of Vitellibacter soesokkakensis RSSK-12.</title>
        <authorList>
            <person name="Thevarajoo S."/>
            <person name="Selvaratnam C."/>
            <person name="Goh K.M."/>
            <person name="Chan K.-G."/>
            <person name="Chong C.S."/>
        </authorList>
    </citation>
    <scope>NUCLEOTIDE SEQUENCE [LARGE SCALE GENOMIC DNA]</scope>
    <source>
        <strain evidence="2 3">RSSK-12</strain>
    </source>
</reference>
<dbReference type="RefSeq" id="WP_068762186.1">
    <property type="nucleotide sequence ID" value="NZ_LXIE01000023.1"/>
</dbReference>
<dbReference type="OrthoDB" id="163809at2"/>
<feature type="signal peptide" evidence="1">
    <location>
        <begin position="1"/>
        <end position="18"/>
    </location>
</feature>
<sequence>MKKSLLAIIILFSTFAFGQNDSVETPKIAIKVPKGETVVVKGVSIKFLEVLEDSRCPTGVTCIWAGRAIVKVEVTSNGNKQERTLTFGEVKRGEEKNTNLYSSAEFSINGLTLNPYPTSESTGKDKGYVLLICEEKNN</sequence>
<comment type="caution">
    <text evidence="2">The sequence shown here is derived from an EMBL/GenBank/DDBJ whole genome shotgun (WGS) entry which is preliminary data.</text>
</comment>
<accession>A0A1A9LDF0</accession>
<gene>
    <name evidence="2" type="ORF">A7A78_04605</name>
</gene>
<organism evidence="2 3">
    <name type="scientific">Aequorivita soesokkakensis</name>
    <dbReference type="NCBI Taxonomy" id="1385699"/>
    <lineage>
        <taxon>Bacteria</taxon>
        <taxon>Pseudomonadati</taxon>
        <taxon>Bacteroidota</taxon>
        <taxon>Flavobacteriia</taxon>
        <taxon>Flavobacteriales</taxon>
        <taxon>Flavobacteriaceae</taxon>
        <taxon>Aequorivita</taxon>
    </lineage>
</organism>
<evidence type="ECO:0000313" key="3">
    <source>
        <dbReference type="Proteomes" id="UP000077552"/>
    </source>
</evidence>
<keyword evidence="3" id="KW-1185">Reference proteome</keyword>
<dbReference type="AlphaFoldDB" id="A0A1A9LDF0"/>
<keyword evidence="1" id="KW-0732">Signal</keyword>
<name>A0A1A9LDF0_9FLAO</name>
<protein>
    <submittedName>
        <fullName evidence="2">Uncharacterized protein</fullName>
    </submittedName>
</protein>
<feature type="chain" id="PRO_5008392097" evidence="1">
    <location>
        <begin position="19"/>
        <end position="138"/>
    </location>
</feature>
<dbReference type="Proteomes" id="UP000077552">
    <property type="component" value="Unassembled WGS sequence"/>
</dbReference>